<reference evidence="2" key="1">
    <citation type="submission" date="2022-05" db="EMBL/GenBank/DDBJ databases">
        <title>Jatrophihabitans sp. SB3-54 whole genome sequence.</title>
        <authorList>
            <person name="Suh M.K."/>
            <person name="Eom M.K."/>
            <person name="Kim J.S."/>
            <person name="Kim H.S."/>
            <person name="Do H.E."/>
            <person name="Shin Y.K."/>
            <person name="Lee J.-S."/>
        </authorList>
    </citation>
    <scope>NUCLEOTIDE SEQUENCE</scope>
    <source>
        <strain evidence="2">SB3-54</strain>
    </source>
</reference>
<dbReference type="CDD" id="cd00093">
    <property type="entry name" value="HTH_XRE"/>
    <property type="match status" value="1"/>
</dbReference>
<feature type="domain" description="HTH cro/C1-type" evidence="1">
    <location>
        <begin position="7"/>
        <end position="62"/>
    </location>
</feature>
<dbReference type="SMART" id="SM00530">
    <property type="entry name" value="HTH_XRE"/>
    <property type="match status" value="1"/>
</dbReference>
<accession>A0ABY7K1K3</accession>
<sequence>MNTAIMLREIRRRYVLSQRELAELSGLGKSTIGRLESGECADPTIGTLTRILGSVGLRIAVLHGHGREFVVPGEPVEYRMRDGRRLPAHLRVRPICSMQTPWWGWFRIAWMPDNPRQNPAVPAYTYDWRPDPEVLADPRFGKHKWDAAT</sequence>
<keyword evidence="3" id="KW-1185">Reference proteome</keyword>
<proteinExistence type="predicted"/>
<dbReference type="PROSITE" id="PS50943">
    <property type="entry name" value="HTH_CROC1"/>
    <property type="match status" value="1"/>
</dbReference>
<dbReference type="Proteomes" id="UP001164693">
    <property type="component" value="Chromosome"/>
</dbReference>
<dbReference type="RefSeq" id="WP_269445264.1">
    <property type="nucleotide sequence ID" value="NZ_CP097463.1"/>
</dbReference>
<dbReference type="Pfam" id="PF01381">
    <property type="entry name" value="HTH_3"/>
    <property type="match status" value="1"/>
</dbReference>
<dbReference type="InterPro" id="IPR001387">
    <property type="entry name" value="Cro/C1-type_HTH"/>
</dbReference>
<dbReference type="EMBL" id="CP097463">
    <property type="protein sequence ID" value="WAX58720.1"/>
    <property type="molecule type" value="Genomic_DNA"/>
</dbReference>
<evidence type="ECO:0000259" key="1">
    <source>
        <dbReference type="PROSITE" id="PS50943"/>
    </source>
</evidence>
<evidence type="ECO:0000313" key="3">
    <source>
        <dbReference type="Proteomes" id="UP001164693"/>
    </source>
</evidence>
<gene>
    <name evidence="2" type="ORF">M6B22_08135</name>
</gene>
<name>A0ABY7K1K3_9ACTN</name>
<evidence type="ECO:0000313" key="2">
    <source>
        <dbReference type="EMBL" id="WAX58720.1"/>
    </source>
</evidence>
<dbReference type="InterPro" id="IPR010982">
    <property type="entry name" value="Lambda_DNA-bd_dom_sf"/>
</dbReference>
<protein>
    <submittedName>
        <fullName evidence="2">Helix-turn-helix domain-containing protein</fullName>
    </submittedName>
</protein>
<dbReference type="Gene3D" id="1.10.260.40">
    <property type="entry name" value="lambda repressor-like DNA-binding domains"/>
    <property type="match status" value="1"/>
</dbReference>
<dbReference type="SUPFAM" id="SSF47413">
    <property type="entry name" value="lambda repressor-like DNA-binding domains"/>
    <property type="match status" value="1"/>
</dbReference>
<organism evidence="2 3">
    <name type="scientific">Jatrophihabitans cynanchi</name>
    <dbReference type="NCBI Taxonomy" id="2944128"/>
    <lineage>
        <taxon>Bacteria</taxon>
        <taxon>Bacillati</taxon>
        <taxon>Actinomycetota</taxon>
        <taxon>Actinomycetes</taxon>
        <taxon>Jatrophihabitantales</taxon>
        <taxon>Jatrophihabitantaceae</taxon>
        <taxon>Jatrophihabitans</taxon>
    </lineage>
</organism>